<dbReference type="PROSITE" id="PS50023">
    <property type="entry name" value="LIM_DOMAIN_2"/>
    <property type="match status" value="1"/>
</dbReference>
<feature type="region of interest" description="Disordered" evidence="5">
    <location>
        <begin position="429"/>
        <end position="493"/>
    </location>
</feature>
<evidence type="ECO:0000256" key="2">
    <source>
        <dbReference type="ARBA" id="ARBA00022833"/>
    </source>
</evidence>
<feature type="compositionally biased region" description="Basic and acidic residues" evidence="5">
    <location>
        <begin position="586"/>
        <end position="602"/>
    </location>
</feature>
<evidence type="ECO:0000313" key="8">
    <source>
        <dbReference type="RefSeq" id="XP_031423598.1"/>
    </source>
</evidence>
<dbReference type="GeneTree" id="ENSGT00940000167488"/>
<organism evidence="7 10">
    <name type="scientific">Clupea harengus</name>
    <name type="common">Atlantic herring</name>
    <dbReference type="NCBI Taxonomy" id="7950"/>
    <lineage>
        <taxon>Eukaryota</taxon>
        <taxon>Metazoa</taxon>
        <taxon>Chordata</taxon>
        <taxon>Craniata</taxon>
        <taxon>Vertebrata</taxon>
        <taxon>Euteleostomi</taxon>
        <taxon>Actinopterygii</taxon>
        <taxon>Neopterygii</taxon>
        <taxon>Teleostei</taxon>
        <taxon>Clupei</taxon>
        <taxon>Clupeiformes</taxon>
        <taxon>Clupeoidei</taxon>
        <taxon>Clupeidae</taxon>
        <taxon>Clupea</taxon>
    </lineage>
</organism>
<dbReference type="Gene3D" id="2.10.110.10">
    <property type="entry name" value="Cysteine Rich Protein"/>
    <property type="match status" value="1"/>
</dbReference>
<feature type="compositionally biased region" description="Basic and acidic residues" evidence="5">
    <location>
        <begin position="43"/>
        <end position="57"/>
    </location>
</feature>
<feature type="compositionally biased region" description="Basic and acidic residues" evidence="5">
    <location>
        <begin position="228"/>
        <end position="237"/>
    </location>
</feature>
<dbReference type="GeneID" id="105907215"/>
<feature type="compositionally biased region" description="Low complexity" evidence="5">
    <location>
        <begin position="332"/>
        <end position="342"/>
    </location>
</feature>
<feature type="compositionally biased region" description="Basic and acidic residues" evidence="5">
    <location>
        <begin position="145"/>
        <end position="158"/>
    </location>
</feature>
<name>A0A6P8FJ10_CLUHA</name>
<dbReference type="Pfam" id="PF00412">
    <property type="entry name" value="LIM"/>
    <property type="match status" value="1"/>
</dbReference>
<dbReference type="InterPro" id="IPR001781">
    <property type="entry name" value="Znf_LIM"/>
</dbReference>
<feature type="region of interest" description="Disordered" evidence="5">
    <location>
        <begin position="510"/>
        <end position="788"/>
    </location>
</feature>
<dbReference type="AlphaFoldDB" id="A0A6P8FJ10"/>
<evidence type="ECO:0000313" key="7">
    <source>
        <dbReference type="Proteomes" id="UP000515152"/>
    </source>
</evidence>
<keyword evidence="3 4" id="KW-0440">LIM domain</keyword>
<dbReference type="OrthoDB" id="6129702at2759"/>
<feature type="compositionally biased region" description="Basic and acidic residues" evidence="5">
    <location>
        <begin position="705"/>
        <end position="718"/>
    </location>
</feature>
<feature type="domain" description="LIM zinc-binding" evidence="6">
    <location>
        <begin position="360"/>
        <end position="420"/>
    </location>
</feature>
<feature type="compositionally biased region" description="Polar residues" evidence="5">
    <location>
        <begin position="748"/>
        <end position="772"/>
    </location>
</feature>
<feature type="region of interest" description="Disordered" evidence="5">
    <location>
        <begin position="43"/>
        <end position="350"/>
    </location>
</feature>
<dbReference type="CDD" id="cd09485">
    <property type="entry name" value="LIM_Eplin_alpha_beta"/>
    <property type="match status" value="1"/>
</dbReference>
<feature type="compositionally biased region" description="Basic and acidic residues" evidence="5">
    <location>
        <begin position="429"/>
        <end position="441"/>
    </location>
</feature>
<dbReference type="GO" id="GO:0046872">
    <property type="term" value="F:metal ion binding"/>
    <property type="evidence" value="ECO:0007669"/>
    <property type="project" value="UniProtKB-KW"/>
</dbReference>
<feature type="compositionally biased region" description="Acidic residues" evidence="5">
    <location>
        <begin position="731"/>
        <end position="744"/>
    </location>
</feature>
<feature type="compositionally biased region" description="Gly residues" evidence="5">
    <location>
        <begin position="167"/>
        <end position="179"/>
    </location>
</feature>
<sequence>MDATPFSRGQWASQSLRVTAREISLVGARGKKTAIAERFSKYQRAAEESNADKKKPQIESLPSKPRTGNLSALKKRWEQSRQQEAPLDPPTAAAPRIRLVATETTQSKPRPLAQAEPTSSSSSSSSTAAPHQSSLRRSFSLRNPPRAEKKKEEKEEKAAVAAAAGAAGRGSGEASGGSRGMEQAVERPFEEEEAVLEERSGGGDVGSPPLSPLSPLEKPSVPLGSLKKMFEKGESKGRTRTSSSSEDMDIRVGDRGLSSLETTSLRDRMAKYQAAVSKVSPTPSRTNSQSEAESISPSADHKENVPPGSVGVGVSKFSEMNGAKTNGVRADTPSSSGGSPTSANNDAPKAAKKFRLPVRETCVSCLKTVYPLEKLVANQQIFHSACFRCTHCNTKLSLGNYASLHGNVYCKPHFSQLFKSKGNYDEGFGHRPHKDLWTPRDGEEEEEGEGEEGGSSGERPKEKRSVEVSARPVLATSTTTPTSNTTTDTSPVVEESPLAKVIELTASLETRAQRGGSVERSPTISPTASSETKRLKIAWPPPSEVTGAGRGSGAAVDGEMAGVKPFRSKWPPGGEGSQSGASSEMAELKGLRRSTSLKERCRPFSVAPGLSSTNQKSEPPQRRPLRRSLERRSSLEDLRSVRGDRYGEQRRDEPEHEEREEEEEEKTRKNEEESEKKEKTTSTARRLRKNCEAVNGNLSDEEEEGRPSARRKEEEDGKMQTPSTDVLKSQEEEEEEEEEAEEIESLPSRRSASPDVSTSLSPGTSTKRTSQDVGFWDGEEAEAEEELTVEEMIKRNRCYEEEDEEEEEELV</sequence>
<evidence type="ECO:0000256" key="1">
    <source>
        <dbReference type="ARBA" id="ARBA00022723"/>
    </source>
</evidence>
<dbReference type="SMART" id="SM00132">
    <property type="entry name" value="LIM"/>
    <property type="match status" value="1"/>
</dbReference>
<keyword evidence="7" id="KW-1185">Reference proteome</keyword>
<keyword evidence="2 4" id="KW-0862">Zinc</keyword>
<evidence type="ECO:0000256" key="3">
    <source>
        <dbReference type="ARBA" id="ARBA00023038"/>
    </source>
</evidence>
<dbReference type="Proteomes" id="UP000515152">
    <property type="component" value="Chromosome 5"/>
</dbReference>
<feature type="compositionally biased region" description="Low complexity" evidence="5">
    <location>
        <begin position="305"/>
        <end position="315"/>
    </location>
</feature>
<evidence type="ECO:0000256" key="4">
    <source>
        <dbReference type="PROSITE-ProRule" id="PRU00125"/>
    </source>
</evidence>
<reference evidence="8 9" key="1">
    <citation type="submission" date="2025-04" db="UniProtKB">
        <authorList>
            <consortium name="RefSeq"/>
        </authorList>
    </citation>
    <scope>IDENTIFICATION</scope>
</reference>
<feature type="compositionally biased region" description="Polar residues" evidence="5">
    <location>
        <begin position="279"/>
        <end position="297"/>
    </location>
</feature>
<evidence type="ECO:0000313" key="10">
    <source>
        <dbReference type="RefSeq" id="XP_031423601.1"/>
    </source>
</evidence>
<evidence type="ECO:0000256" key="5">
    <source>
        <dbReference type="SAM" id="MobiDB-lite"/>
    </source>
</evidence>
<feature type="compositionally biased region" description="Acidic residues" evidence="5">
    <location>
        <begin position="442"/>
        <end position="452"/>
    </location>
</feature>
<feature type="compositionally biased region" description="Low complexity" evidence="5">
    <location>
        <begin position="476"/>
        <end position="490"/>
    </location>
</feature>
<dbReference type="FunFam" id="2.10.110.10:FF:000002">
    <property type="entry name" value="LIM domain and actin-binding 1"/>
    <property type="match status" value="1"/>
</dbReference>
<feature type="compositionally biased region" description="Basic and acidic residues" evidence="5">
    <location>
        <begin position="665"/>
        <end position="680"/>
    </location>
</feature>
<dbReference type="SUPFAM" id="SSF57716">
    <property type="entry name" value="Glucocorticoid receptor-like (DNA-binding domain)"/>
    <property type="match status" value="2"/>
</dbReference>
<feature type="compositionally biased region" description="Polar residues" evidence="5">
    <location>
        <begin position="520"/>
        <end position="530"/>
    </location>
</feature>
<feature type="compositionally biased region" description="Low complexity" evidence="5">
    <location>
        <begin position="213"/>
        <end position="223"/>
    </location>
</feature>
<feature type="compositionally biased region" description="Polar residues" evidence="5">
    <location>
        <begin position="127"/>
        <end position="141"/>
    </location>
</feature>
<dbReference type="KEGG" id="char:105907215"/>
<dbReference type="RefSeq" id="XP_031423601.1">
    <property type="nucleotide sequence ID" value="XM_031567741.2"/>
</dbReference>
<gene>
    <name evidence="8 9 10" type="primary">LOC105907215</name>
</gene>
<dbReference type="InterPro" id="IPR028740">
    <property type="entry name" value="EPLIN_Lim_dom"/>
</dbReference>
<evidence type="ECO:0000259" key="6">
    <source>
        <dbReference type="PROSITE" id="PS50023"/>
    </source>
</evidence>
<dbReference type="PANTHER" id="PTHR24206">
    <property type="entry name" value="OS06G0237300 PROTEIN"/>
    <property type="match status" value="1"/>
</dbReference>
<dbReference type="PROSITE" id="PS00478">
    <property type="entry name" value="LIM_DOMAIN_1"/>
    <property type="match status" value="1"/>
</dbReference>
<proteinExistence type="predicted"/>
<dbReference type="RefSeq" id="XP_031423600.1">
    <property type="nucleotide sequence ID" value="XM_031567740.2"/>
</dbReference>
<feature type="compositionally biased region" description="Basic and acidic residues" evidence="5">
    <location>
        <begin position="627"/>
        <end position="657"/>
    </location>
</feature>
<protein>
    <submittedName>
        <fullName evidence="8 9">LIM domain and actin-binding protein 1-like isoform X1</fullName>
    </submittedName>
</protein>
<accession>A0A6P8FJ10</accession>
<dbReference type="RefSeq" id="XP_031423598.1">
    <property type="nucleotide sequence ID" value="XM_031567738.2"/>
</dbReference>
<feature type="compositionally biased region" description="Acidic residues" evidence="5">
    <location>
        <begin position="777"/>
        <end position="788"/>
    </location>
</feature>
<evidence type="ECO:0000313" key="9">
    <source>
        <dbReference type="RefSeq" id="XP_031423600.1"/>
    </source>
</evidence>
<keyword evidence="1 4" id="KW-0479">Metal-binding</keyword>